<feature type="domain" description="FYVE-type" evidence="15">
    <location>
        <begin position="1392"/>
        <end position="1450"/>
    </location>
</feature>
<dbReference type="GO" id="GO:0051050">
    <property type="term" value="P:positive regulation of transport"/>
    <property type="evidence" value="ECO:0007669"/>
    <property type="project" value="UniProtKB-ARBA"/>
</dbReference>
<feature type="compositionally biased region" description="Polar residues" evidence="14">
    <location>
        <begin position="1499"/>
        <end position="1508"/>
    </location>
</feature>
<dbReference type="SMART" id="SM00064">
    <property type="entry name" value="FYVE"/>
    <property type="match status" value="1"/>
</dbReference>
<dbReference type="Gene3D" id="1.20.58.900">
    <property type="match status" value="1"/>
</dbReference>
<evidence type="ECO:0000256" key="11">
    <source>
        <dbReference type="ARBA" id="ARBA00069100"/>
    </source>
</evidence>
<keyword evidence="4 12" id="KW-0863">Zinc-finger</keyword>
<keyword evidence="5" id="KW-0862">Zinc</keyword>
<dbReference type="GO" id="GO:0072383">
    <property type="term" value="P:plus-end-directed vesicle transport along microtubule"/>
    <property type="evidence" value="ECO:0007669"/>
    <property type="project" value="TreeGrafter"/>
</dbReference>
<protein>
    <recommendedName>
        <fullName evidence="11">RUN and FYVE domain-containing protein 4</fullName>
    </recommendedName>
</protein>
<evidence type="ECO:0000259" key="15">
    <source>
        <dbReference type="PROSITE" id="PS50178"/>
    </source>
</evidence>
<dbReference type="InterPro" id="IPR013083">
    <property type="entry name" value="Znf_RING/FYVE/PHD"/>
</dbReference>
<dbReference type="PROSITE" id="PS50178">
    <property type="entry name" value="ZF_FYVE"/>
    <property type="match status" value="1"/>
</dbReference>
<dbReference type="PANTHER" id="PTHR46753:SF2">
    <property type="entry name" value="FYVE AND COILED-COIL DOMAIN-CONTAINING PROTEIN 1"/>
    <property type="match status" value="1"/>
</dbReference>
<dbReference type="GO" id="GO:0008270">
    <property type="term" value="F:zinc ion binding"/>
    <property type="evidence" value="ECO:0007669"/>
    <property type="project" value="UniProtKB-KW"/>
</dbReference>
<feature type="coiled-coil region" evidence="13">
    <location>
        <begin position="245"/>
        <end position="575"/>
    </location>
</feature>
<evidence type="ECO:0000256" key="6">
    <source>
        <dbReference type="ARBA" id="ARBA00023006"/>
    </source>
</evidence>
<dbReference type="SUPFAM" id="SSF101576">
    <property type="entry name" value="Supernatant protein factor (SPF), C-terminal domain"/>
    <property type="match status" value="1"/>
</dbReference>
<dbReference type="Gene3D" id="1.20.5.1160">
    <property type="entry name" value="Vasodilator-stimulated phosphoprotein"/>
    <property type="match status" value="1"/>
</dbReference>
<keyword evidence="7 13" id="KW-0175">Coiled coil</keyword>
<dbReference type="Pfam" id="PF01363">
    <property type="entry name" value="FYVE"/>
    <property type="match status" value="1"/>
</dbReference>
<dbReference type="InterPro" id="IPR036598">
    <property type="entry name" value="GOLD_dom_sf"/>
</dbReference>
<evidence type="ECO:0000256" key="3">
    <source>
        <dbReference type="ARBA" id="ARBA00022723"/>
    </source>
</evidence>
<evidence type="ECO:0000256" key="7">
    <source>
        <dbReference type="ARBA" id="ARBA00023054"/>
    </source>
</evidence>
<dbReference type="InterPro" id="IPR000306">
    <property type="entry name" value="Znf_FYVE"/>
</dbReference>
<dbReference type="InterPro" id="IPR037213">
    <property type="entry name" value="Run_dom_sf"/>
</dbReference>
<feature type="domain" description="RUN" evidence="16">
    <location>
        <begin position="65"/>
        <end position="197"/>
    </location>
</feature>
<dbReference type="PROSITE" id="PS50866">
    <property type="entry name" value="GOLD"/>
    <property type="match status" value="1"/>
</dbReference>
<dbReference type="FunFam" id="1.20.58.900:FF:000015">
    <property type="entry name" value="RUN and FYVE domain containing 4"/>
    <property type="match status" value="1"/>
</dbReference>
<dbReference type="EMBL" id="HACG01044003">
    <property type="protein sequence ID" value="CEK90868.1"/>
    <property type="molecule type" value="Transcribed_RNA"/>
</dbReference>
<evidence type="ECO:0000256" key="10">
    <source>
        <dbReference type="ARBA" id="ARBA00059075"/>
    </source>
</evidence>
<dbReference type="CDD" id="cd15726">
    <property type="entry name" value="FYVE_FYCO1"/>
    <property type="match status" value="1"/>
</dbReference>
<comment type="function">
    <text evidence="10">ARL8 effector that promotes the coupling of endolysosomes to dynein-dynactin for retrograde transport along microtubules. Acts by binding both GTP-bound ARL8 and dynein-dynactin. In nonneuronal cells, promotes concentration of endolysosomes in the juxtanuclear area. In hippocampal neurons, drives retrograde transport of endolysosomes from the axon to the soma. Positive regulator of macroautophagy in dendritic cells. Increases autophagic flux, probably by stimulating both autophagosome formation and facilitating tethering with lysosomes. Binds to phosphatidylinositol 3-phosphate (PtdIns3P) through its FYVE-type zinc finger. Positive regulator of osteosclast bone-resorbing activity, possibly by promoting late endosome-lysosome fusion by acting as an adapter protein between RAB7A on late endosomes and LAMP2 on primary lysosomes.</text>
</comment>
<keyword evidence="8" id="KW-0458">Lysosome</keyword>
<feature type="coiled-coil region" evidence="13">
    <location>
        <begin position="978"/>
        <end position="1005"/>
    </location>
</feature>
<dbReference type="PROSITE" id="PS50826">
    <property type="entry name" value="RUN"/>
    <property type="match status" value="1"/>
</dbReference>
<dbReference type="PANTHER" id="PTHR46753">
    <property type="entry name" value="FYVE AND COILED-COIL DOMAIN-CONTAINING PROTEIN 1"/>
    <property type="match status" value="1"/>
</dbReference>
<dbReference type="GO" id="GO:0006914">
    <property type="term" value="P:autophagy"/>
    <property type="evidence" value="ECO:0007669"/>
    <property type="project" value="UniProtKB-KW"/>
</dbReference>
<dbReference type="InterPro" id="IPR047337">
    <property type="entry name" value="FYVE_FYCO1"/>
</dbReference>
<dbReference type="InterPro" id="IPR011011">
    <property type="entry name" value="Znf_FYVE_PHD"/>
</dbReference>
<dbReference type="GO" id="GO:0005776">
    <property type="term" value="C:autophagosome"/>
    <property type="evidence" value="ECO:0007669"/>
    <property type="project" value="UniProtKB-SubCell"/>
</dbReference>
<evidence type="ECO:0000256" key="14">
    <source>
        <dbReference type="SAM" id="MobiDB-lite"/>
    </source>
</evidence>
<comment type="subcellular location">
    <subcellularLocation>
        <location evidence="2">Cytoplasmic vesicle</location>
        <location evidence="2">Autophagosome</location>
    </subcellularLocation>
    <subcellularLocation>
        <location evidence="1">Lysosome</location>
    </subcellularLocation>
</comment>
<evidence type="ECO:0000256" key="2">
    <source>
        <dbReference type="ARBA" id="ARBA00004419"/>
    </source>
</evidence>
<dbReference type="InterPro" id="IPR009038">
    <property type="entry name" value="GOLD_dom"/>
</dbReference>
<keyword evidence="6" id="KW-0072">Autophagy</keyword>
<evidence type="ECO:0000256" key="8">
    <source>
        <dbReference type="ARBA" id="ARBA00023228"/>
    </source>
</evidence>
<organism evidence="18">
    <name type="scientific">Arion vulgaris</name>
    <dbReference type="NCBI Taxonomy" id="1028688"/>
    <lineage>
        <taxon>Eukaryota</taxon>
        <taxon>Metazoa</taxon>
        <taxon>Spiralia</taxon>
        <taxon>Lophotrochozoa</taxon>
        <taxon>Mollusca</taxon>
        <taxon>Gastropoda</taxon>
        <taxon>Heterobranchia</taxon>
        <taxon>Euthyneura</taxon>
        <taxon>Panpulmonata</taxon>
        <taxon>Eupulmonata</taxon>
        <taxon>Stylommatophora</taxon>
        <taxon>Helicina</taxon>
        <taxon>Arionoidea</taxon>
        <taxon>Arionidae</taxon>
        <taxon>Arion</taxon>
    </lineage>
</organism>
<feature type="region of interest" description="Disordered" evidence="14">
    <location>
        <begin position="1468"/>
        <end position="1525"/>
    </location>
</feature>
<dbReference type="Pfam" id="PF02759">
    <property type="entry name" value="RUN"/>
    <property type="match status" value="1"/>
</dbReference>
<reference evidence="18" key="1">
    <citation type="submission" date="2014-12" db="EMBL/GenBank/DDBJ databases">
        <title>Insight into the proteome of Arion vulgaris.</title>
        <authorList>
            <person name="Aradska J."/>
            <person name="Bulat T."/>
            <person name="Smidak R."/>
            <person name="Sarate P."/>
            <person name="Gangsoo J."/>
            <person name="Sialana F."/>
            <person name="Bilban M."/>
            <person name="Lubec G."/>
        </authorList>
    </citation>
    <scope>NUCLEOTIDE SEQUENCE</scope>
    <source>
        <tissue evidence="18">Skin</tissue>
    </source>
</reference>
<feature type="non-terminal residue" evidence="18">
    <location>
        <position position="1"/>
    </location>
</feature>
<feature type="coiled-coil region" evidence="13">
    <location>
        <begin position="629"/>
        <end position="902"/>
    </location>
</feature>
<dbReference type="SUPFAM" id="SSF140741">
    <property type="entry name" value="RUN domain-like"/>
    <property type="match status" value="1"/>
</dbReference>
<feature type="coiled-coil region" evidence="13">
    <location>
        <begin position="1041"/>
        <end position="1216"/>
    </location>
</feature>
<feature type="domain" description="GOLD" evidence="17">
    <location>
        <begin position="1561"/>
        <end position="1703"/>
    </location>
</feature>
<dbReference type="Gene3D" id="3.30.40.10">
    <property type="entry name" value="Zinc/RING finger domain, C3HC4 (zinc finger)"/>
    <property type="match status" value="1"/>
</dbReference>
<evidence type="ECO:0000256" key="9">
    <source>
        <dbReference type="ARBA" id="ARBA00023329"/>
    </source>
</evidence>
<evidence type="ECO:0000313" key="18">
    <source>
        <dbReference type="EMBL" id="CEK90868.1"/>
    </source>
</evidence>
<dbReference type="GO" id="GO:0005770">
    <property type="term" value="C:late endosome"/>
    <property type="evidence" value="ECO:0007669"/>
    <property type="project" value="TreeGrafter"/>
</dbReference>
<evidence type="ECO:0000256" key="1">
    <source>
        <dbReference type="ARBA" id="ARBA00004371"/>
    </source>
</evidence>
<dbReference type="GO" id="GO:0071353">
    <property type="term" value="P:cellular response to interleukin-4"/>
    <property type="evidence" value="ECO:0007669"/>
    <property type="project" value="UniProtKB-ARBA"/>
</dbReference>
<gene>
    <name evidence="18" type="primary">ORF179597</name>
</gene>
<proteinExistence type="predicted"/>
<keyword evidence="3" id="KW-0479">Metal-binding</keyword>
<keyword evidence="9" id="KW-0968">Cytoplasmic vesicle</keyword>
<feature type="coiled-coil region" evidence="13">
    <location>
        <begin position="1333"/>
        <end position="1367"/>
    </location>
</feature>
<sequence length="1707" mass="196341">KFLVSESFLSLSGVGDNMATSLTSTVSDANQSPASVSVQKKIFQDVLECIVQLKTDFFENHQPITDDNIVLQRFCAKFEHLIQIGMKEKTSILGRKKDYWDYLCECLASAKGSNDGIKYVKTLAENKTSLGRGRAFIRFCLVHQRLADSLQQCVSHGKTLEWFTQSSVLIIQADCQKLINSLYDLNSLHFDLSPRGYDLDAAWPSFSNRKPGPGGTWSVPISRRSSVTSMDTVSQISMSVDNVEVDRLTKDLEVAQNAKSELIGRIDALQQEKEHVSQSAWATHGELQAMQQQLRQIQSQHASLQERYNELDISHMKLKLEKDHSERFLKDEIKILNEKFKEEESKRVSQLISEEEIWKTEVREEGDRKKRENDRLQKELELKIEEAEAEKRKTMEQELSLKTIMVDFNVTPDSKNDFKTSLNKLSEHMKALQQELTDLAAEKTLLQKEQLEKNQRLSHLESQLVKVEQDQKESQEIHADLQEQMSLCKHELKDERDCSDNLRRKESLLESDVKVLESKLKKMEENIIENKTECTELKEKNDGLMMERDELLCKLENVTKENIVLKDEFEKKDEDLKLSRLNVEEKEEKLCESSQVIETNLAQLAKQEVEITHLKGMMEKGREEVLVLKQSSEGQATDLEKLLEKKNQELSNIRSELDTTVKQLEITRKEAENAGNDKNMLEKQLKEAKTEISNWTSQHGKIEEKVVNFEKEREKMVQETDIKDCAAKKAESEIEELRNQVKSLNENLVSAMSRFDNLRAEQIEIESERESLKMQLKMLQVEKENLKREMDTEKSRIIGLLQESDGFKRAEGEEEKRVASLIVEMEELRREKEKTAEDLERKIKSLTDDIVNKNANITALYSEVENLKRMLQSEKLSKSEVIENMENEFQKLVSEKNESDMRSRNIITRLESEVEEMKQTHNNDTVSFSERIKILELELTEKDRDSKTRNIDYENLVEGLRKELADDANSSSDNSSVINKLTSEVAALTEEKDHLVAQVNTALEDVQIYKSQLIETSEKLEASSTQLEMVTSEKISISAELSTASEELTRIQNKIDDCEREIVDAKNSLIAAESEVQEKLSQKREVEHDLEDLKDHLNKVHAENLELNLKVESYQSQTEFSRKVLEENLVEAKGAVDLMRIEVMELQEKCESIEKERDDVKLQLVKITEKKENCDHIDSMKEETDSTDASEVSRLKEELREERQKYLSTVESLNEEISALQFQLSAEQMLNQDTSQTKGSKNESTQELKSQVSDMEFIVEQLEKELELLHKTKNVDSSQVQSTILQIQELNKQLHAKQEMYDKLDNQLLQINSKLVEETSKREKFELDYTLLRSSYERDVEERDEEIKNLTSDNEQIKKMIKLIKDKDMLWHKTDELVTEQKRIMGDRWQDNARVTHCPDCKTEFSLFVRKHHCRVCGSIFCWSCCDFWIDCPDSSNKVRSCKLCYSHNGSLGAASLSSSLIYAESDDDEEDDSAAKNGITVQEKKSSRNGVISPKTGVPSSTQQSSTVKRHIHNRDNATSCPDDVVGEPAEDEAAMGAALKGNGEDEDIAEDLLFQIIDQEAVMKSISVYNDPVPDMPLNMTSSMLLLADDLKSGEVNRQNEVWIKPGKTFIVPVNISQQNTMLLWEFSSHPKDIVFCVNYRTSDLTAFSEAEEIVARCKCDSHKQTVRGELLAKQQGIYTLVFDNSYSKVMSKKVHYSLEYRKQV</sequence>
<dbReference type="GO" id="GO:1901098">
    <property type="term" value="P:positive regulation of autophagosome maturation"/>
    <property type="evidence" value="ECO:0007669"/>
    <property type="project" value="TreeGrafter"/>
</dbReference>
<feature type="coiled-coil region" evidence="13">
    <location>
        <begin position="1245"/>
        <end position="1307"/>
    </location>
</feature>
<evidence type="ECO:0000259" key="16">
    <source>
        <dbReference type="PROSITE" id="PS50826"/>
    </source>
</evidence>
<dbReference type="InterPro" id="IPR004012">
    <property type="entry name" value="Run_dom"/>
</dbReference>
<dbReference type="Gene3D" id="2.60.120.680">
    <property type="entry name" value="GOLD domain"/>
    <property type="match status" value="1"/>
</dbReference>
<dbReference type="InterPro" id="IPR017455">
    <property type="entry name" value="Znf_FYVE-rel"/>
</dbReference>
<evidence type="ECO:0000256" key="13">
    <source>
        <dbReference type="SAM" id="Coils"/>
    </source>
</evidence>
<evidence type="ECO:0000256" key="12">
    <source>
        <dbReference type="PROSITE-ProRule" id="PRU00091"/>
    </source>
</evidence>
<evidence type="ECO:0000256" key="5">
    <source>
        <dbReference type="ARBA" id="ARBA00022833"/>
    </source>
</evidence>
<evidence type="ECO:0000256" key="4">
    <source>
        <dbReference type="ARBA" id="ARBA00022771"/>
    </source>
</evidence>
<dbReference type="SUPFAM" id="SSF57903">
    <property type="entry name" value="FYVE/PHD zinc finger"/>
    <property type="match status" value="1"/>
</dbReference>
<evidence type="ECO:0000259" key="17">
    <source>
        <dbReference type="PROSITE" id="PS50866"/>
    </source>
</evidence>
<name>A0A0B7BD02_9EUPU</name>
<dbReference type="GO" id="GO:0005764">
    <property type="term" value="C:lysosome"/>
    <property type="evidence" value="ECO:0007669"/>
    <property type="project" value="UniProtKB-SubCell"/>
</dbReference>
<accession>A0A0B7BD02</accession>